<dbReference type="AlphaFoldDB" id="A0A8D8QNB5"/>
<dbReference type="EMBL" id="HBUF01088636">
    <property type="protein sequence ID" value="CAG6635010.1"/>
    <property type="molecule type" value="Transcribed_RNA"/>
</dbReference>
<evidence type="ECO:0000313" key="1">
    <source>
        <dbReference type="EMBL" id="CAG6635011.1"/>
    </source>
</evidence>
<reference evidence="1" key="1">
    <citation type="submission" date="2021-05" db="EMBL/GenBank/DDBJ databases">
        <authorList>
            <person name="Alioto T."/>
            <person name="Alioto T."/>
            <person name="Gomez Garrido J."/>
        </authorList>
    </citation>
    <scope>NUCLEOTIDE SEQUENCE</scope>
</reference>
<dbReference type="EMBL" id="HBUF01088635">
    <property type="protein sequence ID" value="CAG6635009.1"/>
    <property type="molecule type" value="Transcribed_RNA"/>
</dbReference>
<proteinExistence type="predicted"/>
<accession>A0A8D8QNB5</accession>
<organism evidence="1">
    <name type="scientific">Cacopsylla melanoneura</name>
    <dbReference type="NCBI Taxonomy" id="428564"/>
    <lineage>
        <taxon>Eukaryota</taxon>
        <taxon>Metazoa</taxon>
        <taxon>Ecdysozoa</taxon>
        <taxon>Arthropoda</taxon>
        <taxon>Hexapoda</taxon>
        <taxon>Insecta</taxon>
        <taxon>Pterygota</taxon>
        <taxon>Neoptera</taxon>
        <taxon>Paraneoptera</taxon>
        <taxon>Hemiptera</taxon>
        <taxon>Sternorrhyncha</taxon>
        <taxon>Psylloidea</taxon>
        <taxon>Psyllidae</taxon>
        <taxon>Psyllinae</taxon>
        <taxon>Cacopsylla</taxon>
    </lineage>
</organism>
<protein>
    <submittedName>
        <fullName evidence="1">Uncharacterized protein</fullName>
    </submittedName>
</protein>
<dbReference type="EMBL" id="HBUF01088637">
    <property type="protein sequence ID" value="CAG6635011.1"/>
    <property type="molecule type" value="Transcribed_RNA"/>
</dbReference>
<name>A0A8D8QNB5_9HEMI</name>
<sequence length="141" mass="16107">MLTVCLLSFVQDTPVPVLVKSYYNNYVMYATSIIESLYLRAGVSSTPCCTIYNICLQVFASNQTCLPTYPRLTPYWRLYSPSLTVYPSYAKQYCALLYSPNSPKLLNGILITMTYDKLPFNFPSRLYSYKYVKSSSTISIN</sequence>